<feature type="transmembrane region" description="Helical" evidence="6">
    <location>
        <begin position="114"/>
        <end position="134"/>
    </location>
</feature>
<dbReference type="EMBL" id="JBHUFF010000017">
    <property type="protein sequence ID" value="MFD1800021.1"/>
    <property type="molecule type" value="Genomic_DNA"/>
</dbReference>
<evidence type="ECO:0000256" key="1">
    <source>
        <dbReference type="ARBA" id="ARBA00004141"/>
    </source>
</evidence>
<accession>A0ABW4NQI4</accession>
<gene>
    <name evidence="7" type="ORF">ACFSBK_09190</name>
</gene>
<reference evidence="8" key="1">
    <citation type="journal article" date="2019" name="Int. J. Syst. Evol. Microbiol.">
        <title>The Global Catalogue of Microorganisms (GCM) 10K type strain sequencing project: providing services to taxonomists for standard genome sequencing and annotation.</title>
        <authorList>
            <consortium name="The Broad Institute Genomics Platform"/>
            <consortium name="The Broad Institute Genome Sequencing Center for Infectious Disease"/>
            <person name="Wu L."/>
            <person name="Ma J."/>
        </authorList>
    </citation>
    <scope>NUCLEOTIDE SEQUENCE [LARGE SCALE GENOMIC DNA]</scope>
    <source>
        <strain evidence="8">KCTC 42143</strain>
    </source>
</reference>
<evidence type="ECO:0000256" key="6">
    <source>
        <dbReference type="RuleBase" id="RU004379"/>
    </source>
</evidence>
<dbReference type="Proteomes" id="UP001597285">
    <property type="component" value="Unassembled WGS sequence"/>
</dbReference>
<feature type="transmembrane region" description="Helical" evidence="6">
    <location>
        <begin position="146"/>
        <end position="165"/>
    </location>
</feature>
<dbReference type="PANTHER" id="PTHR23291">
    <property type="entry name" value="BAX INHIBITOR-RELATED"/>
    <property type="match status" value="1"/>
</dbReference>
<dbReference type="InterPro" id="IPR006214">
    <property type="entry name" value="Bax_inhibitor_1-related"/>
</dbReference>
<feature type="transmembrane region" description="Helical" evidence="6">
    <location>
        <begin position="171"/>
        <end position="187"/>
    </location>
</feature>
<evidence type="ECO:0000256" key="4">
    <source>
        <dbReference type="ARBA" id="ARBA00022989"/>
    </source>
</evidence>
<evidence type="ECO:0000313" key="8">
    <source>
        <dbReference type="Proteomes" id="UP001597285"/>
    </source>
</evidence>
<evidence type="ECO:0000256" key="3">
    <source>
        <dbReference type="ARBA" id="ARBA00022692"/>
    </source>
</evidence>
<keyword evidence="5 6" id="KW-0472">Membrane</keyword>
<dbReference type="PANTHER" id="PTHR23291:SF50">
    <property type="entry name" value="PROTEIN LIFEGUARD 4"/>
    <property type="match status" value="1"/>
</dbReference>
<proteinExistence type="inferred from homology"/>
<feature type="transmembrane region" description="Helical" evidence="6">
    <location>
        <begin position="208"/>
        <end position="231"/>
    </location>
</feature>
<comment type="subcellular location">
    <subcellularLocation>
        <location evidence="1">Membrane</location>
        <topology evidence="1">Multi-pass membrane protein</topology>
    </subcellularLocation>
</comment>
<sequence>MNVQRRDVTNDHVNEDTMAKFFASVYGYMTLGLAISGITAFYTAQSTFMLNLVYGSPFGMIGLFIAELFLVMKLASNGAKLKSAGASLVGFIAFALLNGVTLASIFLIYELGSIGSAFLMTAGTFAGMSLVGFFTKRDMSSFGGQLRGALIGLIIAMVVNGLFLHSGPADFVLSIITVFIFIGFTAYDTHKLKQIYIRFGGQQPLGAVAITGALNLYLDFINIFISLLRIFGDRRS</sequence>
<keyword evidence="3 6" id="KW-0812">Transmembrane</keyword>
<evidence type="ECO:0000256" key="5">
    <source>
        <dbReference type="ARBA" id="ARBA00023136"/>
    </source>
</evidence>
<dbReference type="CDD" id="cd10432">
    <property type="entry name" value="BI-1-like_bacterial"/>
    <property type="match status" value="1"/>
</dbReference>
<organism evidence="7 8">
    <name type="scientific">Carnobacterium antarcticum</name>
    <dbReference type="NCBI Taxonomy" id="2126436"/>
    <lineage>
        <taxon>Bacteria</taxon>
        <taxon>Bacillati</taxon>
        <taxon>Bacillota</taxon>
        <taxon>Bacilli</taxon>
        <taxon>Lactobacillales</taxon>
        <taxon>Carnobacteriaceae</taxon>
        <taxon>Carnobacterium</taxon>
    </lineage>
</organism>
<feature type="transmembrane region" description="Helical" evidence="6">
    <location>
        <begin position="48"/>
        <end position="72"/>
    </location>
</feature>
<name>A0ABW4NQI4_9LACT</name>
<comment type="similarity">
    <text evidence="2 6">Belongs to the BI1 family.</text>
</comment>
<feature type="transmembrane region" description="Helical" evidence="6">
    <location>
        <begin position="21"/>
        <end position="42"/>
    </location>
</feature>
<feature type="transmembrane region" description="Helical" evidence="6">
    <location>
        <begin position="84"/>
        <end position="108"/>
    </location>
</feature>
<evidence type="ECO:0000256" key="2">
    <source>
        <dbReference type="ARBA" id="ARBA00010350"/>
    </source>
</evidence>
<dbReference type="RefSeq" id="WP_231726731.1">
    <property type="nucleotide sequence ID" value="NZ_JBHSQC010000023.1"/>
</dbReference>
<evidence type="ECO:0000313" key="7">
    <source>
        <dbReference type="EMBL" id="MFD1800021.1"/>
    </source>
</evidence>
<comment type="caution">
    <text evidence="7">The sequence shown here is derived from an EMBL/GenBank/DDBJ whole genome shotgun (WGS) entry which is preliminary data.</text>
</comment>
<protein>
    <submittedName>
        <fullName evidence="7">Bax inhibitor-1 family protein</fullName>
    </submittedName>
</protein>
<keyword evidence="4 6" id="KW-1133">Transmembrane helix</keyword>
<dbReference type="Pfam" id="PF01027">
    <property type="entry name" value="Bax1-I"/>
    <property type="match status" value="1"/>
</dbReference>
<keyword evidence="8" id="KW-1185">Reference proteome</keyword>